<dbReference type="SMART" id="SM00577">
    <property type="entry name" value="CPDc"/>
    <property type="match status" value="1"/>
</dbReference>
<dbReference type="RefSeq" id="XP_029740363.1">
    <property type="nucleotide sequence ID" value="XM_029883328.1"/>
</dbReference>
<gene>
    <name evidence="3" type="ORF">EX895_002730</name>
</gene>
<dbReference type="CDD" id="cd07521">
    <property type="entry name" value="HAD_FCP1-like"/>
    <property type="match status" value="1"/>
</dbReference>
<feature type="region of interest" description="Disordered" evidence="1">
    <location>
        <begin position="293"/>
        <end position="435"/>
    </location>
</feature>
<feature type="compositionally biased region" description="Low complexity" evidence="1">
    <location>
        <begin position="59"/>
        <end position="72"/>
    </location>
</feature>
<feature type="compositionally biased region" description="Low complexity" evidence="1">
    <location>
        <begin position="315"/>
        <end position="335"/>
    </location>
</feature>
<evidence type="ECO:0000313" key="4">
    <source>
        <dbReference type="Proteomes" id="UP000306050"/>
    </source>
</evidence>
<dbReference type="InterPro" id="IPR011948">
    <property type="entry name" value="Dullard_phosphatase"/>
</dbReference>
<dbReference type="Proteomes" id="UP000306050">
    <property type="component" value="Chromosome SGRAM_16"/>
</dbReference>
<dbReference type="FunFam" id="3.40.50.1000:FF:000043">
    <property type="entry name" value="General stress response phosphoprotein phosphatase Psr1/2"/>
    <property type="match status" value="1"/>
</dbReference>
<feature type="region of interest" description="Disordered" evidence="1">
    <location>
        <begin position="27"/>
        <end position="278"/>
    </location>
</feature>
<dbReference type="Gene3D" id="3.40.50.1000">
    <property type="entry name" value="HAD superfamily/HAD-like"/>
    <property type="match status" value="1"/>
</dbReference>
<dbReference type="GO" id="GO:0016791">
    <property type="term" value="F:phosphatase activity"/>
    <property type="evidence" value="ECO:0007669"/>
    <property type="project" value="InterPro"/>
</dbReference>
<evidence type="ECO:0000313" key="3">
    <source>
        <dbReference type="EMBL" id="TKY88378.1"/>
    </source>
</evidence>
<dbReference type="EMBL" id="SRRM01000009">
    <property type="protein sequence ID" value="TKY88378.1"/>
    <property type="molecule type" value="Genomic_DNA"/>
</dbReference>
<dbReference type="GO" id="GO:0034198">
    <property type="term" value="P:cellular response to amino acid starvation"/>
    <property type="evidence" value="ECO:0007669"/>
    <property type="project" value="UniProtKB-ARBA"/>
</dbReference>
<organism evidence="3 4">
    <name type="scientific">Sporisorium graminicola</name>
    <dbReference type="NCBI Taxonomy" id="280036"/>
    <lineage>
        <taxon>Eukaryota</taxon>
        <taxon>Fungi</taxon>
        <taxon>Dikarya</taxon>
        <taxon>Basidiomycota</taxon>
        <taxon>Ustilaginomycotina</taxon>
        <taxon>Ustilaginomycetes</taxon>
        <taxon>Ustilaginales</taxon>
        <taxon>Ustilaginaceae</taxon>
        <taxon>Sporisorium</taxon>
    </lineage>
</organism>
<feature type="compositionally biased region" description="Acidic residues" evidence="1">
    <location>
        <begin position="402"/>
        <end position="435"/>
    </location>
</feature>
<dbReference type="SUPFAM" id="SSF56784">
    <property type="entry name" value="HAD-like"/>
    <property type="match status" value="1"/>
</dbReference>
<proteinExistence type="predicted"/>
<feature type="compositionally biased region" description="Polar residues" evidence="1">
    <location>
        <begin position="141"/>
        <end position="161"/>
    </location>
</feature>
<dbReference type="GO" id="GO:0045944">
    <property type="term" value="P:positive regulation of transcription by RNA polymerase II"/>
    <property type="evidence" value="ECO:0007669"/>
    <property type="project" value="UniProtKB-ARBA"/>
</dbReference>
<protein>
    <recommendedName>
        <fullName evidence="2">FCP1 homology domain-containing protein</fullName>
    </recommendedName>
</protein>
<feature type="domain" description="FCP1 homology" evidence="2">
    <location>
        <begin position="469"/>
        <end position="627"/>
    </location>
</feature>
<keyword evidence="4" id="KW-1185">Reference proteome</keyword>
<dbReference type="NCBIfam" id="TIGR02251">
    <property type="entry name" value="HIF-SF_euk"/>
    <property type="match status" value="1"/>
</dbReference>
<dbReference type="GeneID" id="40725625"/>
<dbReference type="Pfam" id="PF03031">
    <property type="entry name" value="NIF"/>
    <property type="match status" value="1"/>
</dbReference>
<feature type="compositionally biased region" description="Low complexity" evidence="1">
    <location>
        <begin position="97"/>
        <end position="118"/>
    </location>
</feature>
<reference evidence="3 4" key="1">
    <citation type="submission" date="2019-05" db="EMBL/GenBank/DDBJ databases">
        <title>Sporisorium graminicola CBS 10092 draft sequencing and annotation.</title>
        <authorList>
            <person name="Solano-Gonzalez S."/>
            <person name="Caddick M.X."/>
            <person name="Darby A."/>
        </authorList>
    </citation>
    <scope>NUCLEOTIDE SEQUENCE [LARGE SCALE GENOMIC DNA]</scope>
    <source>
        <strain evidence="3 4">CBS 10092</strain>
    </source>
</reference>
<dbReference type="InterPro" id="IPR004274">
    <property type="entry name" value="FCP1_dom"/>
</dbReference>
<dbReference type="PROSITE" id="PS50969">
    <property type="entry name" value="FCP1"/>
    <property type="match status" value="1"/>
</dbReference>
<name>A0A4U7KY84_9BASI</name>
<evidence type="ECO:0000259" key="2">
    <source>
        <dbReference type="PROSITE" id="PS50969"/>
    </source>
</evidence>
<feature type="compositionally biased region" description="Low complexity" evidence="1">
    <location>
        <begin position="216"/>
        <end position="261"/>
    </location>
</feature>
<sequence length="641" mass="66258">MSSPITSVPDPSESSALASIITQVQPGQVPVVSRAARPTQSVSAKKGDAARKKKKKKTIASAAAAASSAQAEEAAHLRSQDEAVAAAARLGSQAAHSQARANSSSVSSAAAAPAIPSSVLTSSAEAHDNGDENHANHEHQASSTLLGGSTAGNTLTHSTVLPATDAPHAAAHEDDEAAMGGRSSDKSGLPTATESSEGTVEKDGLIDVPPRKHASSPEAAAASVPASGTAAAKSSTQSPSSVAPASSAAARGNAAKPASASRPTAAGSAVKSQSSKPSFGQRLVAFLTCSSATSGAVHEEMREKNRSSVAASVPARNNTSSAAGAGAGTVAVPPRTTASKDASGATADYPTTPGGGTKLPRAETGDVMSGAVVPPGASFVTADEARKSRPSSVNGAKRSSLSDDEDEDDDEDDDDEEEDEDDDMELEDEDGYLTDDQTEEQRLIMQGGIGIPLDEFGNPSPLLPGIGSLDTGRKCLVLDLDETLVHSSFKMIQNADFIVPVEIDGTVHNVYVIKRPGVDEFMRAMGEIYEVVVFTASLSKYADPVLDMLDIHHAVRHRLFRESCYNHKGNYVKDLSQLGREIGDTIIIDNSPASYIFHPNNAVPISSWFNDPHDTELTDLCPFLADLADVDDVRAVLDGAL</sequence>
<dbReference type="InterPro" id="IPR050365">
    <property type="entry name" value="TIM50"/>
</dbReference>
<dbReference type="AlphaFoldDB" id="A0A4U7KY84"/>
<feature type="compositionally biased region" description="Basic and acidic residues" evidence="1">
    <location>
        <begin position="125"/>
        <end position="140"/>
    </location>
</feature>
<dbReference type="OrthoDB" id="277011at2759"/>
<dbReference type="GO" id="GO:0009651">
    <property type="term" value="P:response to salt stress"/>
    <property type="evidence" value="ECO:0007669"/>
    <property type="project" value="UniProtKB-ARBA"/>
</dbReference>
<feature type="compositionally biased region" description="Polar residues" evidence="1">
    <location>
        <begin position="390"/>
        <end position="399"/>
    </location>
</feature>
<dbReference type="InterPro" id="IPR036412">
    <property type="entry name" value="HAD-like_sf"/>
</dbReference>
<dbReference type="KEGG" id="sgra:EX895_002730"/>
<accession>A0A4U7KY84</accession>
<feature type="compositionally biased region" description="Basic and acidic residues" evidence="1">
    <location>
        <begin position="297"/>
        <end position="306"/>
    </location>
</feature>
<dbReference type="GO" id="GO:1904262">
    <property type="term" value="P:negative regulation of TORC1 signaling"/>
    <property type="evidence" value="ECO:0007669"/>
    <property type="project" value="UniProtKB-ARBA"/>
</dbReference>
<comment type="caution">
    <text evidence="3">The sequence shown here is derived from an EMBL/GenBank/DDBJ whole genome shotgun (WGS) entry which is preliminary data.</text>
</comment>
<evidence type="ECO:0000256" key="1">
    <source>
        <dbReference type="SAM" id="MobiDB-lite"/>
    </source>
</evidence>
<dbReference type="InterPro" id="IPR023214">
    <property type="entry name" value="HAD_sf"/>
</dbReference>
<dbReference type="PANTHER" id="PTHR12210">
    <property type="entry name" value="DULLARD PROTEIN PHOSPHATASE"/>
    <property type="match status" value="1"/>
</dbReference>